<dbReference type="PRINTS" id="PR00598">
    <property type="entry name" value="HTHMARR"/>
</dbReference>
<dbReference type="SUPFAM" id="SSF46785">
    <property type="entry name" value="Winged helix' DNA-binding domain"/>
    <property type="match status" value="1"/>
</dbReference>
<accession>A0A2L2XGU0</accession>
<keyword evidence="6" id="KW-1185">Reference proteome</keyword>
<dbReference type="PANTHER" id="PTHR42756:SF1">
    <property type="entry name" value="TRANSCRIPTIONAL REPRESSOR OF EMRAB OPERON"/>
    <property type="match status" value="1"/>
</dbReference>
<dbReference type="Gene3D" id="1.10.10.10">
    <property type="entry name" value="Winged helix-like DNA-binding domain superfamily/Winged helix DNA-binding domain"/>
    <property type="match status" value="1"/>
</dbReference>
<dbReference type="InterPro" id="IPR000835">
    <property type="entry name" value="HTH_MarR-typ"/>
</dbReference>
<dbReference type="GO" id="GO:0003677">
    <property type="term" value="F:DNA binding"/>
    <property type="evidence" value="ECO:0007669"/>
    <property type="project" value="UniProtKB-KW"/>
</dbReference>
<evidence type="ECO:0000313" key="5">
    <source>
        <dbReference type="EMBL" id="GBF33101.1"/>
    </source>
</evidence>
<keyword evidence="2" id="KW-0238">DNA-binding</keyword>
<dbReference type="Proteomes" id="UP000239549">
    <property type="component" value="Unassembled WGS sequence"/>
</dbReference>
<dbReference type="InterPro" id="IPR036388">
    <property type="entry name" value="WH-like_DNA-bd_sf"/>
</dbReference>
<dbReference type="EMBL" id="BFAV01000073">
    <property type="protein sequence ID" value="GBF33101.1"/>
    <property type="molecule type" value="Genomic_DNA"/>
</dbReference>
<keyword evidence="1" id="KW-0805">Transcription regulation</keyword>
<comment type="caution">
    <text evidence="5">The sequence shown here is derived from an EMBL/GenBank/DDBJ whole genome shotgun (WGS) entry which is preliminary data.</text>
</comment>
<evidence type="ECO:0000313" key="6">
    <source>
        <dbReference type="Proteomes" id="UP000239549"/>
    </source>
</evidence>
<name>A0A2L2XGU0_9FIRM</name>
<dbReference type="AlphaFoldDB" id="A0A2L2XGU0"/>
<dbReference type="Pfam" id="PF01047">
    <property type="entry name" value="MarR"/>
    <property type="match status" value="1"/>
</dbReference>
<dbReference type="OrthoDB" id="5461037at2"/>
<dbReference type="PROSITE" id="PS50995">
    <property type="entry name" value="HTH_MARR_2"/>
    <property type="match status" value="1"/>
</dbReference>
<dbReference type="PANTHER" id="PTHR42756">
    <property type="entry name" value="TRANSCRIPTIONAL REGULATOR, MARR"/>
    <property type="match status" value="1"/>
</dbReference>
<dbReference type="InterPro" id="IPR036390">
    <property type="entry name" value="WH_DNA-bd_sf"/>
</dbReference>
<sequence length="139" mass="15865">MKYLAEMTNELLLFFNGFSSWESSVIRSSDLKVSEAHAIEVLGQHGKMNMKSLAQKLGVTTGTTTVTVDRLEKKDYARRESSSEDRRVNLIVLTEKGMKAFEEHHQYHLQLTEQMLSVLSDTEIEQLLNALKKINAETF</sequence>
<proteinExistence type="predicted"/>
<protein>
    <submittedName>
        <fullName evidence="5">Transcriptional regulator</fullName>
    </submittedName>
</protein>
<evidence type="ECO:0000259" key="4">
    <source>
        <dbReference type="PROSITE" id="PS50995"/>
    </source>
</evidence>
<dbReference type="GO" id="GO:0003700">
    <property type="term" value="F:DNA-binding transcription factor activity"/>
    <property type="evidence" value="ECO:0007669"/>
    <property type="project" value="InterPro"/>
</dbReference>
<evidence type="ECO:0000256" key="2">
    <source>
        <dbReference type="ARBA" id="ARBA00023125"/>
    </source>
</evidence>
<evidence type="ECO:0000256" key="3">
    <source>
        <dbReference type="ARBA" id="ARBA00023163"/>
    </source>
</evidence>
<feature type="domain" description="HTH marR-type" evidence="4">
    <location>
        <begin position="1"/>
        <end position="136"/>
    </location>
</feature>
<reference evidence="6" key="1">
    <citation type="submission" date="2018-02" db="EMBL/GenBank/DDBJ databases">
        <title>Genome sequence of Desulfocucumis palustris strain NAW-5.</title>
        <authorList>
            <person name="Watanabe M."/>
            <person name="Kojima H."/>
            <person name="Fukui M."/>
        </authorList>
    </citation>
    <scope>NUCLEOTIDE SEQUENCE [LARGE SCALE GENOMIC DNA]</scope>
    <source>
        <strain evidence="6">NAW-5</strain>
    </source>
</reference>
<dbReference type="SMART" id="SM00347">
    <property type="entry name" value="HTH_MARR"/>
    <property type="match status" value="1"/>
</dbReference>
<evidence type="ECO:0000256" key="1">
    <source>
        <dbReference type="ARBA" id="ARBA00023015"/>
    </source>
</evidence>
<gene>
    <name evidence="5" type="ORF">DCCM_2198</name>
</gene>
<dbReference type="RefSeq" id="WP_104371539.1">
    <property type="nucleotide sequence ID" value="NZ_BFAV01000073.1"/>
</dbReference>
<organism evidence="5 6">
    <name type="scientific">Desulfocucumis palustris</name>
    <dbReference type="NCBI Taxonomy" id="1898651"/>
    <lineage>
        <taxon>Bacteria</taxon>
        <taxon>Bacillati</taxon>
        <taxon>Bacillota</taxon>
        <taxon>Clostridia</taxon>
        <taxon>Eubacteriales</taxon>
        <taxon>Desulfocucumaceae</taxon>
        <taxon>Desulfocucumis</taxon>
    </lineage>
</organism>
<keyword evidence="3" id="KW-0804">Transcription</keyword>